<dbReference type="Proteomes" id="UP000015101">
    <property type="component" value="Unassembled WGS sequence"/>
</dbReference>
<protein>
    <submittedName>
        <fullName evidence="3 4">Uncharacterized protein</fullName>
    </submittedName>
</protein>
<dbReference type="EMBL" id="AMQM01002091">
    <property type="status" value="NOT_ANNOTATED_CDS"/>
    <property type="molecule type" value="Genomic_DNA"/>
</dbReference>
<evidence type="ECO:0000313" key="4">
    <source>
        <dbReference type="EnsemblMetazoa" id="HelroP165546"/>
    </source>
</evidence>
<evidence type="ECO:0000256" key="1">
    <source>
        <dbReference type="SAM" id="MobiDB-lite"/>
    </source>
</evidence>
<name>T1EX01_HELRO</name>
<feature type="compositionally biased region" description="Basic and acidic residues" evidence="1">
    <location>
        <begin position="58"/>
        <end position="68"/>
    </location>
</feature>
<feature type="compositionally biased region" description="Basic residues" evidence="1">
    <location>
        <begin position="75"/>
        <end position="85"/>
    </location>
</feature>
<organism evidence="4 5">
    <name type="scientific">Helobdella robusta</name>
    <name type="common">Californian leech</name>
    <dbReference type="NCBI Taxonomy" id="6412"/>
    <lineage>
        <taxon>Eukaryota</taxon>
        <taxon>Metazoa</taxon>
        <taxon>Spiralia</taxon>
        <taxon>Lophotrochozoa</taxon>
        <taxon>Annelida</taxon>
        <taxon>Clitellata</taxon>
        <taxon>Hirudinea</taxon>
        <taxon>Rhynchobdellida</taxon>
        <taxon>Glossiphoniidae</taxon>
        <taxon>Helobdella</taxon>
    </lineage>
</organism>
<evidence type="ECO:0000313" key="5">
    <source>
        <dbReference type="Proteomes" id="UP000015101"/>
    </source>
</evidence>
<reference evidence="3 5" key="2">
    <citation type="journal article" date="2013" name="Nature">
        <title>Insights into bilaterian evolution from three spiralian genomes.</title>
        <authorList>
            <person name="Simakov O."/>
            <person name="Marletaz F."/>
            <person name="Cho S.J."/>
            <person name="Edsinger-Gonzales E."/>
            <person name="Havlak P."/>
            <person name="Hellsten U."/>
            <person name="Kuo D.H."/>
            <person name="Larsson T."/>
            <person name="Lv J."/>
            <person name="Arendt D."/>
            <person name="Savage R."/>
            <person name="Osoegawa K."/>
            <person name="de Jong P."/>
            <person name="Grimwood J."/>
            <person name="Chapman J.A."/>
            <person name="Shapiro H."/>
            <person name="Aerts A."/>
            <person name="Otillar R.P."/>
            <person name="Terry A.Y."/>
            <person name="Boore J.L."/>
            <person name="Grigoriev I.V."/>
            <person name="Lindberg D.R."/>
            <person name="Seaver E.C."/>
            <person name="Weisblat D.A."/>
            <person name="Putnam N.H."/>
            <person name="Rokhsar D.S."/>
        </authorList>
    </citation>
    <scope>NUCLEOTIDE SEQUENCE</scope>
</reference>
<dbReference type="CTD" id="20201101"/>
<dbReference type="KEGG" id="hro:HELRODRAFT_165546"/>
<dbReference type="HOGENOM" id="CLU_1322205_0_0_1"/>
<feature type="signal peptide" evidence="2">
    <location>
        <begin position="1"/>
        <end position="25"/>
    </location>
</feature>
<reference evidence="4" key="3">
    <citation type="submission" date="2015-06" db="UniProtKB">
        <authorList>
            <consortium name="EnsemblMetazoa"/>
        </authorList>
    </citation>
    <scope>IDENTIFICATION</scope>
</reference>
<feature type="chain" id="PRO_5010980096" evidence="2">
    <location>
        <begin position="26"/>
        <end position="208"/>
    </location>
</feature>
<feature type="compositionally biased region" description="Basic and acidic residues" evidence="1">
    <location>
        <begin position="92"/>
        <end position="118"/>
    </location>
</feature>
<reference evidence="5" key="1">
    <citation type="submission" date="2012-12" db="EMBL/GenBank/DDBJ databases">
        <authorList>
            <person name="Hellsten U."/>
            <person name="Grimwood J."/>
            <person name="Chapman J.A."/>
            <person name="Shapiro H."/>
            <person name="Aerts A."/>
            <person name="Otillar R.P."/>
            <person name="Terry A.Y."/>
            <person name="Boore J.L."/>
            <person name="Simakov O."/>
            <person name="Marletaz F."/>
            <person name="Cho S.-J."/>
            <person name="Edsinger-Gonzales E."/>
            <person name="Havlak P."/>
            <person name="Kuo D.-H."/>
            <person name="Larsson T."/>
            <person name="Lv J."/>
            <person name="Arendt D."/>
            <person name="Savage R."/>
            <person name="Osoegawa K."/>
            <person name="de Jong P."/>
            <person name="Lindberg D.R."/>
            <person name="Seaver E.C."/>
            <person name="Weisblat D.A."/>
            <person name="Putnam N.H."/>
            <person name="Grigoriev I.V."/>
            <person name="Rokhsar D.S."/>
        </authorList>
    </citation>
    <scope>NUCLEOTIDE SEQUENCE</scope>
</reference>
<keyword evidence="5" id="KW-1185">Reference proteome</keyword>
<dbReference type="GeneID" id="20201101"/>
<dbReference type="RefSeq" id="XP_009030353.1">
    <property type="nucleotide sequence ID" value="XM_009032105.1"/>
</dbReference>
<dbReference type="EMBL" id="KB097700">
    <property type="protein sequence ID" value="ESN91504.1"/>
    <property type="molecule type" value="Genomic_DNA"/>
</dbReference>
<sequence>MKGPSRIMFPLLTIHLVDIAKFVAACSDYDEAKQKARQSTDSGLFICREDKCNSKEKAARLSSKHDQSHQPGLFRGKKGRNKRMIRNSPGDKTVETGDNSKAKDGVQPDAKDVDQSKAKEGYVEYEEPILVEARKRMKRNETINAQFVSTTESDEYDESESTMATNRKIPDVKVEFVDYVEENGQEILKGHLLLHLFGILLPQFHLLQ</sequence>
<dbReference type="AlphaFoldDB" id="T1EX01"/>
<gene>
    <name evidence="4" type="primary">20201101</name>
    <name evidence="3" type="ORF">HELRODRAFT_165546</name>
</gene>
<accession>T1EX01</accession>
<feature type="region of interest" description="Disordered" evidence="1">
    <location>
        <begin position="58"/>
        <end position="118"/>
    </location>
</feature>
<proteinExistence type="predicted"/>
<evidence type="ECO:0000313" key="3">
    <source>
        <dbReference type="EMBL" id="ESN91504.1"/>
    </source>
</evidence>
<dbReference type="EnsemblMetazoa" id="HelroT165546">
    <property type="protein sequence ID" value="HelroP165546"/>
    <property type="gene ID" value="HelroG165546"/>
</dbReference>
<evidence type="ECO:0000256" key="2">
    <source>
        <dbReference type="SAM" id="SignalP"/>
    </source>
</evidence>
<dbReference type="InParanoid" id="T1EX01"/>
<keyword evidence="2" id="KW-0732">Signal</keyword>